<accession>A0A177MMR6</accession>
<evidence type="ECO:0000256" key="1">
    <source>
        <dbReference type="ARBA" id="ARBA00004651"/>
    </source>
</evidence>
<evidence type="ECO:0000256" key="2">
    <source>
        <dbReference type="ARBA" id="ARBA00022475"/>
    </source>
</evidence>
<dbReference type="Pfam" id="PF01943">
    <property type="entry name" value="Polysacc_synt"/>
    <property type="match status" value="1"/>
</dbReference>
<dbReference type="EMBL" id="LUUG01000052">
    <property type="protein sequence ID" value="OAI07117.1"/>
    <property type="molecule type" value="Genomic_DNA"/>
</dbReference>
<evidence type="ECO:0000313" key="7">
    <source>
        <dbReference type="EMBL" id="OAI07117.1"/>
    </source>
</evidence>
<feature type="transmembrane region" description="Helical" evidence="6">
    <location>
        <begin position="316"/>
        <end position="341"/>
    </location>
</feature>
<dbReference type="PANTHER" id="PTHR30250">
    <property type="entry name" value="PST FAMILY PREDICTED COLANIC ACID TRANSPORTER"/>
    <property type="match status" value="1"/>
</dbReference>
<evidence type="ECO:0000256" key="4">
    <source>
        <dbReference type="ARBA" id="ARBA00022989"/>
    </source>
</evidence>
<name>A0A177MMR6_METMH</name>
<comment type="caution">
    <text evidence="7">The sequence shown here is derived from an EMBL/GenBank/DDBJ whole genome shotgun (WGS) entry which is preliminary data.</text>
</comment>
<feature type="transmembrane region" description="Helical" evidence="6">
    <location>
        <begin position="273"/>
        <end position="296"/>
    </location>
</feature>
<feature type="transmembrane region" description="Helical" evidence="6">
    <location>
        <begin position="21"/>
        <end position="41"/>
    </location>
</feature>
<dbReference type="InterPro" id="IPR050833">
    <property type="entry name" value="Poly_Biosynth_Transport"/>
</dbReference>
<dbReference type="InterPro" id="IPR002797">
    <property type="entry name" value="Polysacc_synth"/>
</dbReference>
<keyword evidence="4 6" id="KW-1133">Transmembrane helix</keyword>
<dbReference type="PANTHER" id="PTHR30250:SF11">
    <property type="entry name" value="O-ANTIGEN TRANSPORTER-RELATED"/>
    <property type="match status" value="1"/>
</dbReference>
<dbReference type="GO" id="GO:0005886">
    <property type="term" value="C:plasma membrane"/>
    <property type="evidence" value="ECO:0007669"/>
    <property type="project" value="UniProtKB-SubCell"/>
</dbReference>
<feature type="transmembrane region" description="Helical" evidence="6">
    <location>
        <begin position="136"/>
        <end position="157"/>
    </location>
</feature>
<feature type="transmembrane region" description="Helical" evidence="6">
    <location>
        <begin position="47"/>
        <end position="67"/>
    </location>
</feature>
<evidence type="ECO:0000313" key="8">
    <source>
        <dbReference type="Proteomes" id="UP000078090"/>
    </source>
</evidence>
<feature type="transmembrane region" description="Helical" evidence="6">
    <location>
        <begin position="88"/>
        <end position="116"/>
    </location>
</feature>
<reference evidence="8" key="1">
    <citation type="submission" date="2016-03" db="EMBL/GenBank/DDBJ databases">
        <authorList>
            <person name="Heylen K."/>
            <person name="De Vos P."/>
            <person name="Vekeman B."/>
        </authorList>
    </citation>
    <scope>NUCLEOTIDE SEQUENCE [LARGE SCALE GENOMIC DNA]</scope>
    <source>
        <strain evidence="8">R-45363</strain>
    </source>
</reference>
<evidence type="ECO:0000256" key="3">
    <source>
        <dbReference type="ARBA" id="ARBA00022692"/>
    </source>
</evidence>
<keyword evidence="3 6" id="KW-0812">Transmembrane</keyword>
<comment type="subcellular location">
    <subcellularLocation>
        <location evidence="1">Cell membrane</location>
        <topology evidence="1">Multi-pass membrane protein</topology>
    </subcellularLocation>
</comment>
<evidence type="ECO:0000256" key="6">
    <source>
        <dbReference type="SAM" id="Phobius"/>
    </source>
</evidence>
<feature type="transmembrane region" description="Helical" evidence="6">
    <location>
        <begin position="195"/>
        <end position="214"/>
    </location>
</feature>
<keyword evidence="2" id="KW-1003">Cell membrane</keyword>
<dbReference type="OrthoDB" id="512217at2"/>
<organism evidence="7 8">
    <name type="scientific">Methylomonas methanica</name>
    <dbReference type="NCBI Taxonomy" id="421"/>
    <lineage>
        <taxon>Bacteria</taxon>
        <taxon>Pseudomonadati</taxon>
        <taxon>Pseudomonadota</taxon>
        <taxon>Gammaproteobacteria</taxon>
        <taxon>Methylococcales</taxon>
        <taxon>Methylococcaceae</taxon>
        <taxon>Methylomonas</taxon>
    </lineage>
</organism>
<protein>
    <submittedName>
        <fullName evidence="7">Polysaccharide biosynthesis protein</fullName>
    </submittedName>
</protein>
<feature type="transmembrane region" description="Helical" evidence="6">
    <location>
        <begin position="234"/>
        <end position="253"/>
    </location>
</feature>
<gene>
    <name evidence="7" type="ORF">A1332_09595</name>
</gene>
<keyword evidence="5 6" id="KW-0472">Membrane</keyword>
<feature type="transmembrane region" description="Helical" evidence="6">
    <location>
        <begin position="347"/>
        <end position="368"/>
    </location>
</feature>
<feature type="transmembrane region" description="Helical" evidence="6">
    <location>
        <begin position="405"/>
        <end position="433"/>
    </location>
</feature>
<dbReference type="RefSeq" id="WP_064007689.1">
    <property type="nucleotide sequence ID" value="NZ_LUUG01000052.1"/>
</dbReference>
<evidence type="ECO:0000256" key="5">
    <source>
        <dbReference type="ARBA" id="ARBA00023136"/>
    </source>
</evidence>
<dbReference type="Proteomes" id="UP000078090">
    <property type="component" value="Unassembled WGS sequence"/>
</dbReference>
<proteinExistence type="predicted"/>
<feature type="transmembrane region" description="Helical" evidence="6">
    <location>
        <begin position="380"/>
        <end position="399"/>
    </location>
</feature>
<sequence length="437" mass="48950">MSDVVSNERTRNYLRQIKGSVIYKAVSMAASFCAIPLMIDYLGQEQFGVWSTLLTVMSWIVFFDLGIGNGLRNKVAEALAKNDRVEAAHYISSGYSLIGAIALILWAVVTCASFFIPWQIVFNSQAIPEETLRITVQISVFFILLNFWIGLISSLLGAVQKSSLIALGPLIANILTLTFIFVLTKLTDTSISNLAIVYGVSMIVANLILSVRFYQHNPELLPKFFWDKHHIHPLLSVGMQFFIIQLAVLVIFTTDKLLIAQIFGPRYVTEYEVVFKLFSIISFAHTLISAPLWSAYTDAYHRSDIIWIRRMLRKQLMFLVGIAMVVVILVLIAKSVISFWISFEFDVSLQLVGAMGLFVFISMWNNIFAMFVNGIGNISVQLYTAITAMLVNIPLALFFTNQLGFGSYGVVLATCISLLFAGIALPIQVLYIIRNQN</sequence>
<feature type="transmembrane region" description="Helical" evidence="6">
    <location>
        <begin position="164"/>
        <end position="183"/>
    </location>
</feature>
<dbReference type="AlphaFoldDB" id="A0A177MMR6"/>